<organism evidence="1">
    <name type="scientific">viral metagenome</name>
    <dbReference type="NCBI Taxonomy" id="1070528"/>
    <lineage>
        <taxon>unclassified sequences</taxon>
        <taxon>metagenomes</taxon>
        <taxon>organismal metagenomes</taxon>
    </lineage>
</organism>
<dbReference type="EMBL" id="MT143972">
    <property type="protein sequence ID" value="QJA44014.1"/>
    <property type="molecule type" value="Genomic_DNA"/>
</dbReference>
<reference evidence="1" key="1">
    <citation type="submission" date="2020-03" db="EMBL/GenBank/DDBJ databases">
        <title>The deep terrestrial virosphere.</title>
        <authorList>
            <person name="Holmfeldt K."/>
            <person name="Nilsson E."/>
            <person name="Simone D."/>
            <person name="Lopez-Fernandez M."/>
            <person name="Wu X."/>
            <person name="de Brujin I."/>
            <person name="Lundin D."/>
            <person name="Andersson A."/>
            <person name="Bertilsson S."/>
            <person name="Dopson M."/>
        </authorList>
    </citation>
    <scope>NUCLEOTIDE SEQUENCE</scope>
    <source>
        <strain evidence="1">TM448A00065</strain>
        <strain evidence="2">TM448B00134</strain>
    </source>
</reference>
<evidence type="ECO:0000313" key="1">
    <source>
        <dbReference type="EMBL" id="QJA44014.1"/>
    </source>
</evidence>
<accession>A0A6H1Z8Y3</accession>
<dbReference type="PANTHER" id="PTHR30087:SF1">
    <property type="entry name" value="HYPOTHETICAL CYTOSOLIC PROTEIN"/>
    <property type="match status" value="1"/>
</dbReference>
<sequence>MSRQGKTYSLPFDGAEKPPAIISMCCLGIPCQYKPGRHIKKDRIAWLMERYTLIPICPEQLGGLPTPRPACHLSGYYVIGRDGEDYTAAYKRGAELTLDVCNFFGAGRAFMKRLSPSCDSVRGITALFLRGAGIRVLGV</sequence>
<dbReference type="EMBL" id="MT144591">
    <property type="protein sequence ID" value="QJH93753.1"/>
    <property type="molecule type" value="Genomic_DNA"/>
</dbReference>
<gene>
    <name evidence="1" type="ORF">TM448A00065_0060</name>
    <name evidence="2" type="ORF">TM448B00134_0047</name>
</gene>
<dbReference type="Pfam" id="PF04463">
    <property type="entry name" value="2-thiour_desulf"/>
    <property type="match status" value="1"/>
</dbReference>
<dbReference type="InterPro" id="IPR007553">
    <property type="entry name" value="2-thiour_desulf"/>
</dbReference>
<evidence type="ECO:0000313" key="2">
    <source>
        <dbReference type="EMBL" id="QJH93753.1"/>
    </source>
</evidence>
<dbReference type="AlphaFoldDB" id="A0A6H1Z8Y3"/>
<proteinExistence type="predicted"/>
<dbReference type="PANTHER" id="PTHR30087">
    <property type="entry name" value="INNER MEMBRANE PROTEIN"/>
    <property type="match status" value="1"/>
</dbReference>
<protein>
    <submittedName>
        <fullName evidence="1">Uncharacterized protein</fullName>
    </submittedName>
</protein>
<name>A0A6H1Z8Y3_9ZZZZ</name>